<proteinExistence type="predicted"/>
<reference evidence="1 2" key="1">
    <citation type="submission" date="2013-08" db="EMBL/GenBank/DDBJ databases">
        <title>Flavobacterium limnosediminis JC2902 genome sequencing.</title>
        <authorList>
            <person name="Lee K."/>
            <person name="Yi H."/>
            <person name="Park S."/>
            <person name="Chun J."/>
        </authorList>
    </citation>
    <scope>NUCLEOTIDE SEQUENCE [LARGE SCALE GENOMIC DNA]</scope>
    <source>
        <strain evidence="1 2">JC2902</strain>
    </source>
</reference>
<evidence type="ECO:0000313" key="1">
    <source>
        <dbReference type="EMBL" id="ESU28372.1"/>
    </source>
</evidence>
<comment type="caution">
    <text evidence="1">The sequence shown here is derived from an EMBL/GenBank/DDBJ whole genome shotgun (WGS) entry which is preliminary data.</text>
</comment>
<dbReference type="STRING" id="1341181.FLJC2902T_17230"/>
<keyword evidence="2" id="KW-1185">Reference proteome</keyword>
<evidence type="ECO:0000313" key="2">
    <source>
        <dbReference type="Proteomes" id="UP000018004"/>
    </source>
</evidence>
<dbReference type="RefSeq" id="WP_023579355.1">
    <property type="nucleotide sequence ID" value="NZ_AVGG01000007.1"/>
</dbReference>
<dbReference type="EMBL" id="AVGG01000007">
    <property type="protein sequence ID" value="ESU28372.1"/>
    <property type="molecule type" value="Genomic_DNA"/>
</dbReference>
<dbReference type="PATRIC" id="fig|1341181.4.peg.1697"/>
<dbReference type="Proteomes" id="UP000018004">
    <property type="component" value="Unassembled WGS sequence"/>
</dbReference>
<accession>V6SQ81</accession>
<gene>
    <name evidence="1" type="ORF">FLJC2902T_17230</name>
</gene>
<name>V6SQ81_9FLAO</name>
<sequence>MIEKTTIESKNRIEDFFIKVKHCFKMLRSNEYVFINLDCKKVDMIELDSLNTDSDSIKRLFSSYLLKSYEEKYTKEQIDKLMSEVNERTK</sequence>
<dbReference type="AlphaFoldDB" id="V6SQ81"/>
<organism evidence="1 2">
    <name type="scientific">Flavobacterium limnosediminis JC2902</name>
    <dbReference type="NCBI Taxonomy" id="1341181"/>
    <lineage>
        <taxon>Bacteria</taxon>
        <taxon>Pseudomonadati</taxon>
        <taxon>Bacteroidota</taxon>
        <taxon>Flavobacteriia</taxon>
        <taxon>Flavobacteriales</taxon>
        <taxon>Flavobacteriaceae</taxon>
        <taxon>Flavobacterium</taxon>
    </lineage>
</organism>
<protein>
    <submittedName>
        <fullName evidence="1">Uncharacterized protein</fullName>
    </submittedName>
</protein>